<reference evidence="1 2" key="1">
    <citation type="submission" date="2020-01" db="EMBL/GenBank/DDBJ databases">
        <title>Genetics and antimicrobial susceptibilities of Nocardia species isolated from the soil; a comparison with species isolated from humans.</title>
        <authorList>
            <person name="Carrasco G."/>
            <person name="Monzon S."/>
            <person name="Sansegundo M."/>
            <person name="Garcia E."/>
            <person name="Garrido N."/>
            <person name="Medina M.J."/>
            <person name="Villalon P."/>
            <person name="Ramirez-Arocha A.C."/>
            <person name="Jimenez P."/>
            <person name="Cuesta I."/>
            <person name="Valdezate S."/>
        </authorList>
    </citation>
    <scope>NUCLEOTIDE SEQUENCE [LARGE SCALE GENOMIC DNA]</scope>
    <source>
        <strain evidence="1 2">CNM20110639</strain>
    </source>
</reference>
<name>A0A6P1DC40_9NOCA</name>
<gene>
    <name evidence="1" type="ORF">GV789_15970</name>
</gene>
<evidence type="ECO:0000313" key="2">
    <source>
        <dbReference type="Proteomes" id="UP000468928"/>
    </source>
</evidence>
<accession>A0A6P1DC40</accession>
<organism evidence="1 2">
    <name type="scientific">Nocardia cyriacigeorgica</name>
    <dbReference type="NCBI Taxonomy" id="135487"/>
    <lineage>
        <taxon>Bacteria</taxon>
        <taxon>Bacillati</taxon>
        <taxon>Actinomycetota</taxon>
        <taxon>Actinomycetes</taxon>
        <taxon>Mycobacteriales</taxon>
        <taxon>Nocardiaceae</taxon>
        <taxon>Nocardia</taxon>
    </lineage>
</organism>
<dbReference type="AlphaFoldDB" id="A0A6P1DC40"/>
<sequence>MTAATLVGLSGPAAALPTDQVVQFVPTLTRVPGNNCSAIINAETVPQPQSGQFGVRVKITQSGQNCGAYRVAVRWKNLDSGYADGQSHRVNENGAIEAYEGGVIMGMGMGPGAGRVEARIVTLSENHHELEQMSGTARFTLG</sequence>
<comment type="caution">
    <text evidence="1">The sequence shown here is derived from an EMBL/GenBank/DDBJ whole genome shotgun (WGS) entry which is preliminary data.</text>
</comment>
<protein>
    <submittedName>
        <fullName evidence="1">Uncharacterized protein</fullName>
    </submittedName>
</protein>
<proteinExistence type="predicted"/>
<evidence type="ECO:0000313" key="1">
    <source>
        <dbReference type="EMBL" id="NEW45932.1"/>
    </source>
</evidence>
<dbReference type="EMBL" id="JAAGUZ010000039">
    <property type="protein sequence ID" value="NEW45932.1"/>
    <property type="molecule type" value="Genomic_DNA"/>
</dbReference>
<dbReference type="Proteomes" id="UP000468928">
    <property type="component" value="Unassembled WGS sequence"/>
</dbReference>